<dbReference type="HOGENOM" id="CLU_085041_4_0_5"/>
<evidence type="ECO:0000313" key="2">
    <source>
        <dbReference type="Proteomes" id="UP000001096"/>
    </source>
</evidence>
<dbReference type="RefSeq" id="WP_006022491.1">
    <property type="nucleotide sequence ID" value="NZ_KB375283.1"/>
</dbReference>
<dbReference type="InterPro" id="IPR016084">
    <property type="entry name" value="Haem_Oase-like_multi-hlx"/>
</dbReference>
<keyword evidence="2" id="KW-1185">Reference proteome</keyword>
<comment type="caution">
    <text evidence="1">The sequence shown here is derived from an EMBL/GenBank/DDBJ whole genome shotgun (WGS) entry which is preliminary data.</text>
</comment>
<dbReference type="EMBL" id="AGWX01000004">
    <property type="protein sequence ID" value="EKS37362.1"/>
    <property type="molecule type" value="Genomic_DNA"/>
</dbReference>
<evidence type="ECO:0008006" key="3">
    <source>
        <dbReference type="Google" id="ProtNLM"/>
    </source>
</evidence>
<gene>
    <name evidence="1" type="ORF">HMPREF9695_03780</name>
</gene>
<dbReference type="AlphaFoldDB" id="K8P485"/>
<dbReference type="SUPFAM" id="SSF48613">
    <property type="entry name" value="Heme oxygenase-like"/>
    <property type="match status" value="1"/>
</dbReference>
<organism evidence="1 2">
    <name type="scientific">Afipia broomeae ATCC 49717</name>
    <dbReference type="NCBI Taxonomy" id="883078"/>
    <lineage>
        <taxon>Bacteria</taxon>
        <taxon>Pseudomonadati</taxon>
        <taxon>Pseudomonadota</taxon>
        <taxon>Alphaproteobacteria</taxon>
        <taxon>Hyphomicrobiales</taxon>
        <taxon>Nitrobacteraceae</taxon>
        <taxon>Afipia</taxon>
    </lineage>
</organism>
<sequence length="195" mass="21288">MAAAIWDMIREATRTSHSRLDIALSRLDIAIPLYYEAFLRSQAEALFPIEAALEAGGIEELIPDWTLRVRTPALERDLATLGIVIKPLPAPAFKTAAEMLGAVYVLEASRMGERVMLARLAENPDSDTMNATAYLRHGFGKRFWPSFLTLLENHPAALADPAGVVRGAEIAFAMFEDALTPVTSVATTSFTQANL</sequence>
<dbReference type="Gene3D" id="1.20.910.10">
    <property type="entry name" value="Heme oxygenase-like"/>
    <property type="match status" value="1"/>
</dbReference>
<reference evidence="1 2" key="1">
    <citation type="submission" date="2012-04" db="EMBL/GenBank/DDBJ databases">
        <title>The Genome Sequence of Afipia broomeae ATCC 49717.</title>
        <authorList>
            <consortium name="The Broad Institute Genome Sequencing Platform"/>
            <person name="Earl A."/>
            <person name="Ward D."/>
            <person name="Feldgarden M."/>
            <person name="Gevers D."/>
            <person name="Huys G."/>
            <person name="Walker B."/>
            <person name="Young S.K."/>
            <person name="Zeng Q."/>
            <person name="Gargeya S."/>
            <person name="Fitzgerald M."/>
            <person name="Haas B."/>
            <person name="Abouelleil A."/>
            <person name="Alvarado L."/>
            <person name="Arachchi H.M."/>
            <person name="Berlin A."/>
            <person name="Chapman S.B."/>
            <person name="Goldberg J."/>
            <person name="Griggs A."/>
            <person name="Gujja S."/>
            <person name="Hansen M."/>
            <person name="Howarth C."/>
            <person name="Imamovic A."/>
            <person name="Larimer J."/>
            <person name="McCowen C."/>
            <person name="Montmayeur A."/>
            <person name="Murphy C."/>
            <person name="Neiman D."/>
            <person name="Pearson M."/>
            <person name="Priest M."/>
            <person name="Roberts A."/>
            <person name="Saif S."/>
            <person name="Shea T."/>
            <person name="Sisk P."/>
            <person name="Sykes S."/>
            <person name="Wortman J."/>
            <person name="Nusbaum C."/>
            <person name="Birren B."/>
        </authorList>
    </citation>
    <scope>NUCLEOTIDE SEQUENCE [LARGE SCALE GENOMIC DNA]</scope>
    <source>
        <strain evidence="1 2">ATCC 49717</strain>
    </source>
</reference>
<proteinExistence type="predicted"/>
<protein>
    <recommendedName>
        <fullName evidence="3">Heme oxygenase</fullName>
    </recommendedName>
</protein>
<dbReference type="Proteomes" id="UP000001096">
    <property type="component" value="Unassembled WGS sequence"/>
</dbReference>
<dbReference type="CDD" id="cd19166">
    <property type="entry name" value="HemeO-bac"/>
    <property type="match status" value="1"/>
</dbReference>
<dbReference type="PATRIC" id="fig|883078.3.peg.3907"/>
<name>K8P485_9BRAD</name>
<dbReference type="eggNOG" id="COG3230">
    <property type="taxonomic scope" value="Bacteria"/>
</dbReference>
<accession>K8P485</accession>
<evidence type="ECO:0000313" key="1">
    <source>
        <dbReference type="EMBL" id="EKS37362.1"/>
    </source>
</evidence>